<dbReference type="STRING" id="92947.BVG79_00252"/>
<feature type="transmembrane region" description="Helical" evidence="1">
    <location>
        <begin position="58"/>
        <end position="78"/>
    </location>
</feature>
<dbReference type="Pfam" id="PF07330">
    <property type="entry name" value="DUF1467"/>
    <property type="match status" value="1"/>
</dbReference>
<dbReference type="RefSeq" id="WP_085785307.1">
    <property type="nucleotide sequence ID" value="NZ_CP019937.1"/>
</dbReference>
<name>A0A1W6NWL3_9RHOB</name>
<evidence type="ECO:0000256" key="1">
    <source>
        <dbReference type="SAM" id="Phobius"/>
    </source>
</evidence>
<keyword evidence="3" id="KW-1185">Reference proteome</keyword>
<gene>
    <name evidence="2" type="ORF">BVG79_00252</name>
</gene>
<dbReference type="EMBL" id="CP019937">
    <property type="protein sequence ID" value="ARO13612.1"/>
    <property type="molecule type" value="Genomic_DNA"/>
</dbReference>
<organism evidence="2 3">
    <name type="scientific">Ketogulonicigenium robustum</name>
    <dbReference type="NCBI Taxonomy" id="92947"/>
    <lineage>
        <taxon>Bacteria</taxon>
        <taxon>Pseudomonadati</taxon>
        <taxon>Pseudomonadota</taxon>
        <taxon>Alphaproteobacteria</taxon>
        <taxon>Rhodobacterales</taxon>
        <taxon>Roseobacteraceae</taxon>
        <taxon>Ketogulonicigenium</taxon>
    </lineage>
</organism>
<evidence type="ECO:0000313" key="2">
    <source>
        <dbReference type="EMBL" id="ARO13612.1"/>
    </source>
</evidence>
<reference evidence="2 3" key="1">
    <citation type="submission" date="2017-02" db="EMBL/GenBank/DDBJ databases">
        <title>Ketogulonicigenium robustum SPU B003 Genome sequencing and assembly.</title>
        <authorList>
            <person name="Li Y."/>
            <person name="Liu L."/>
            <person name="Wang C."/>
            <person name="Zhang M."/>
            <person name="Zhang T."/>
            <person name="Zhang Y."/>
        </authorList>
    </citation>
    <scope>NUCLEOTIDE SEQUENCE [LARGE SCALE GENOMIC DNA]</scope>
    <source>
        <strain evidence="2 3">SPU_B003</strain>
    </source>
</reference>
<proteinExistence type="predicted"/>
<dbReference type="KEGG" id="kro:BVG79_00252"/>
<dbReference type="OrthoDB" id="9804637at2"/>
<dbReference type="AlphaFoldDB" id="A0A1W6NWL3"/>
<dbReference type="Proteomes" id="UP000242447">
    <property type="component" value="Chromosome"/>
</dbReference>
<sequence>MTITSVIVVYAVSWFMVLFIVLPIGLRTQGDVGEIVPGTHASAPANFDFKRTVKITTLWAVITGSLICAIILSGVIKVRDLDVFHRMNPPTEMQEPHVIERRTHTN</sequence>
<feature type="transmembrane region" description="Helical" evidence="1">
    <location>
        <begin position="7"/>
        <end position="26"/>
    </location>
</feature>
<keyword evidence="1" id="KW-0812">Transmembrane</keyword>
<protein>
    <submittedName>
        <fullName evidence="2">Uncharacterized protein</fullName>
    </submittedName>
</protein>
<accession>A0A1W6NWL3</accession>
<keyword evidence="1" id="KW-0472">Membrane</keyword>
<dbReference type="InterPro" id="IPR009935">
    <property type="entry name" value="DUF1467"/>
</dbReference>
<evidence type="ECO:0000313" key="3">
    <source>
        <dbReference type="Proteomes" id="UP000242447"/>
    </source>
</evidence>
<keyword evidence="1" id="KW-1133">Transmembrane helix</keyword>